<accession>A0ABW0UXD8</accession>
<proteinExistence type="predicted"/>
<comment type="caution">
    <text evidence="1">The sequence shown here is derived from an EMBL/GenBank/DDBJ whole genome shotgun (WGS) entry which is preliminary data.</text>
</comment>
<sequence>MSEAPDIATAWRWLLERRSGTRGATQESLPVVVEAAHAEPRLRGLYPFPSHGALHFLRSAPPCHESDHDDVPFIVYGGPPYQVYAAGYAALLGEVATPAEAAALVVSNLPPR</sequence>
<dbReference type="RefSeq" id="WP_381026588.1">
    <property type="nucleotide sequence ID" value="NZ_JBHSNY010000009.1"/>
</dbReference>
<protein>
    <submittedName>
        <fullName evidence="1">DUF6193 family natural product biosynthesis protein</fullName>
    </submittedName>
</protein>
<reference evidence="2" key="1">
    <citation type="journal article" date="2019" name="Int. J. Syst. Evol. Microbiol.">
        <title>The Global Catalogue of Microorganisms (GCM) 10K type strain sequencing project: providing services to taxonomists for standard genome sequencing and annotation.</title>
        <authorList>
            <consortium name="The Broad Institute Genomics Platform"/>
            <consortium name="The Broad Institute Genome Sequencing Center for Infectious Disease"/>
            <person name="Wu L."/>
            <person name="Ma J."/>
        </authorList>
    </citation>
    <scope>NUCLEOTIDE SEQUENCE [LARGE SCALE GENOMIC DNA]</scope>
    <source>
        <strain evidence="2">CGMCC 4.7248</strain>
    </source>
</reference>
<gene>
    <name evidence="1" type="ORF">ACFPZJ_27015</name>
</gene>
<name>A0ABW0UXD8_9ACTN</name>
<dbReference type="EMBL" id="JBHSNY010000009">
    <property type="protein sequence ID" value="MFC5637364.1"/>
    <property type="molecule type" value="Genomic_DNA"/>
</dbReference>
<keyword evidence="2" id="KW-1185">Reference proteome</keyword>
<dbReference type="Proteomes" id="UP001596154">
    <property type="component" value="Unassembled WGS sequence"/>
</dbReference>
<organism evidence="1 2">
    <name type="scientific">Streptomyces bullii</name>
    <dbReference type="NCBI Taxonomy" id="349910"/>
    <lineage>
        <taxon>Bacteria</taxon>
        <taxon>Bacillati</taxon>
        <taxon>Actinomycetota</taxon>
        <taxon>Actinomycetes</taxon>
        <taxon>Kitasatosporales</taxon>
        <taxon>Streptomycetaceae</taxon>
        <taxon>Streptomyces</taxon>
    </lineage>
</organism>
<dbReference type="Pfam" id="PF19692">
    <property type="entry name" value="DUF6193"/>
    <property type="match status" value="1"/>
</dbReference>
<dbReference type="InterPro" id="IPR045682">
    <property type="entry name" value="DUF6193"/>
</dbReference>
<evidence type="ECO:0000313" key="1">
    <source>
        <dbReference type="EMBL" id="MFC5637364.1"/>
    </source>
</evidence>
<evidence type="ECO:0000313" key="2">
    <source>
        <dbReference type="Proteomes" id="UP001596154"/>
    </source>
</evidence>